<dbReference type="AlphaFoldDB" id="A0A350P1Q2"/>
<keyword evidence="1" id="KW-0175">Coiled coil</keyword>
<gene>
    <name evidence="2" type="ORF">DCW74_05715</name>
</gene>
<proteinExistence type="predicted"/>
<evidence type="ECO:0000313" key="3">
    <source>
        <dbReference type="Proteomes" id="UP000263517"/>
    </source>
</evidence>
<dbReference type="Proteomes" id="UP000263517">
    <property type="component" value="Unassembled WGS sequence"/>
</dbReference>
<name>A0A350P1Q2_9ALTE</name>
<reference evidence="2 3" key="1">
    <citation type="journal article" date="2018" name="Nat. Biotechnol.">
        <title>A standardized bacterial taxonomy based on genome phylogeny substantially revises the tree of life.</title>
        <authorList>
            <person name="Parks D.H."/>
            <person name="Chuvochina M."/>
            <person name="Waite D.W."/>
            <person name="Rinke C."/>
            <person name="Skarshewski A."/>
            <person name="Chaumeil P.A."/>
            <person name="Hugenholtz P."/>
        </authorList>
    </citation>
    <scope>NUCLEOTIDE SEQUENCE [LARGE SCALE GENOMIC DNA]</scope>
    <source>
        <strain evidence="2">UBA11978</strain>
    </source>
</reference>
<sequence>MEKQVDRIAELSAAIAELNAEKQELLDLLKAEGEGKYFGTEHYVVVSRSERSTLDPKAVRKKLSRQFIVAHTRVTEVLSASLRGYNSKREAA</sequence>
<protein>
    <submittedName>
        <fullName evidence="2">Uncharacterized protein</fullName>
    </submittedName>
</protein>
<accession>A0A350P1Q2</accession>
<feature type="coiled-coil region" evidence="1">
    <location>
        <begin position="1"/>
        <end position="31"/>
    </location>
</feature>
<evidence type="ECO:0000313" key="2">
    <source>
        <dbReference type="EMBL" id="HAW75219.1"/>
    </source>
</evidence>
<comment type="caution">
    <text evidence="2">The sequence shown here is derived from an EMBL/GenBank/DDBJ whole genome shotgun (WGS) entry which is preliminary data.</text>
</comment>
<evidence type="ECO:0000256" key="1">
    <source>
        <dbReference type="SAM" id="Coils"/>
    </source>
</evidence>
<organism evidence="2 3">
    <name type="scientific">Alteromonas australica</name>
    <dbReference type="NCBI Taxonomy" id="589873"/>
    <lineage>
        <taxon>Bacteria</taxon>
        <taxon>Pseudomonadati</taxon>
        <taxon>Pseudomonadota</taxon>
        <taxon>Gammaproteobacteria</taxon>
        <taxon>Alteromonadales</taxon>
        <taxon>Alteromonadaceae</taxon>
        <taxon>Alteromonas/Salinimonas group</taxon>
        <taxon>Alteromonas</taxon>
    </lineage>
</organism>
<dbReference type="EMBL" id="DNAN01000196">
    <property type="protein sequence ID" value="HAW75219.1"/>
    <property type="molecule type" value="Genomic_DNA"/>
</dbReference>